<keyword evidence="2" id="KW-1185">Reference proteome</keyword>
<dbReference type="EMBL" id="JAPDGR010000424">
    <property type="protein sequence ID" value="KAJ2990390.1"/>
    <property type="molecule type" value="Genomic_DNA"/>
</dbReference>
<gene>
    <name evidence="1" type="ORF">NUW58_g2977</name>
</gene>
<sequence>MNDNGIQNFLLWAKSRGVRMNGIKPTHIDARGIGITGQKIMEIPEKAIYSLRSIPTSISSRLPSDIPLHGLLAADLALRSPLTDSPWMKLLPTQSNFTASIPLMWPEELQEFLPRVAYSILKRQKNKFQRECDSVTKAFPSLDQSKYKYFWFIVNTRTFLYETSDMENYSWEDKLCLLPGADLFNHSDDGCTVTWWDNDGYTITANRTYHAGEELCISYGQHANDFLLVEYGFTIPQNPWDEIGLDEVILPKLDSAQQGALAEKGYLGEYKFHAERGPCIRTRAAIAEIQRQVYPNAESEYQVSDTKCDILLKDLLRELMKVANEKLRRLRELQIGEKAHQDLLIERWEQIQQIIVKKINA</sequence>
<evidence type="ECO:0000313" key="1">
    <source>
        <dbReference type="EMBL" id="KAJ2990390.1"/>
    </source>
</evidence>
<reference evidence="1" key="1">
    <citation type="submission" date="2022-10" db="EMBL/GenBank/DDBJ databases">
        <title>Genome Sequence of Xylaria curta.</title>
        <authorList>
            <person name="Buettner E."/>
        </authorList>
    </citation>
    <scope>NUCLEOTIDE SEQUENCE</scope>
    <source>
        <strain evidence="1">Babe10</strain>
    </source>
</reference>
<dbReference type="Proteomes" id="UP001143856">
    <property type="component" value="Unassembled WGS sequence"/>
</dbReference>
<evidence type="ECO:0000313" key="2">
    <source>
        <dbReference type="Proteomes" id="UP001143856"/>
    </source>
</evidence>
<name>A0ACC1PD39_9PEZI</name>
<protein>
    <submittedName>
        <fullName evidence="1">Uncharacterized protein</fullName>
    </submittedName>
</protein>
<comment type="caution">
    <text evidence="1">The sequence shown here is derived from an EMBL/GenBank/DDBJ whole genome shotgun (WGS) entry which is preliminary data.</text>
</comment>
<organism evidence="1 2">
    <name type="scientific">Xylaria curta</name>
    <dbReference type="NCBI Taxonomy" id="42375"/>
    <lineage>
        <taxon>Eukaryota</taxon>
        <taxon>Fungi</taxon>
        <taxon>Dikarya</taxon>
        <taxon>Ascomycota</taxon>
        <taxon>Pezizomycotina</taxon>
        <taxon>Sordariomycetes</taxon>
        <taxon>Xylariomycetidae</taxon>
        <taxon>Xylariales</taxon>
        <taxon>Xylariaceae</taxon>
        <taxon>Xylaria</taxon>
    </lineage>
</organism>
<proteinExistence type="predicted"/>
<accession>A0ACC1PD39</accession>